<dbReference type="Gene3D" id="3.40.50.1220">
    <property type="entry name" value="TPP-binding domain"/>
    <property type="match status" value="1"/>
</dbReference>
<evidence type="ECO:0000313" key="7">
    <source>
        <dbReference type="EMBL" id="QIK40730.1"/>
    </source>
</evidence>
<accession>A0A6G7VLE9</accession>
<keyword evidence="8" id="KW-1185">Reference proteome</keyword>
<dbReference type="FunFam" id="3.40.50.970:FF:000007">
    <property type="entry name" value="Acetolactate synthase"/>
    <property type="match status" value="1"/>
</dbReference>
<dbReference type="Pfam" id="PF02776">
    <property type="entry name" value="TPP_enzyme_N"/>
    <property type="match status" value="1"/>
</dbReference>
<dbReference type="EMBL" id="CP049811">
    <property type="protein sequence ID" value="QIK40730.1"/>
    <property type="molecule type" value="Genomic_DNA"/>
</dbReference>
<evidence type="ECO:0000256" key="1">
    <source>
        <dbReference type="ARBA" id="ARBA00007812"/>
    </source>
</evidence>
<protein>
    <submittedName>
        <fullName evidence="7">Thiamine pyrophosphate-binding protein</fullName>
    </submittedName>
</protein>
<dbReference type="PANTHER" id="PTHR18968">
    <property type="entry name" value="THIAMINE PYROPHOSPHATE ENZYMES"/>
    <property type="match status" value="1"/>
</dbReference>
<evidence type="ECO:0000313" key="8">
    <source>
        <dbReference type="Proteomes" id="UP000500791"/>
    </source>
</evidence>
<dbReference type="GO" id="GO:0030976">
    <property type="term" value="F:thiamine pyrophosphate binding"/>
    <property type="evidence" value="ECO:0007669"/>
    <property type="project" value="InterPro"/>
</dbReference>
<dbReference type="SUPFAM" id="SSF52518">
    <property type="entry name" value="Thiamin diphosphate-binding fold (THDP-binding)"/>
    <property type="match status" value="2"/>
</dbReference>
<dbReference type="Pfam" id="PF02775">
    <property type="entry name" value="TPP_enzyme_C"/>
    <property type="match status" value="1"/>
</dbReference>
<proteinExistence type="inferred from homology"/>
<evidence type="ECO:0000259" key="4">
    <source>
        <dbReference type="Pfam" id="PF00205"/>
    </source>
</evidence>
<dbReference type="GO" id="GO:0009097">
    <property type="term" value="P:isoleucine biosynthetic process"/>
    <property type="evidence" value="ECO:0007669"/>
    <property type="project" value="TreeGrafter"/>
</dbReference>
<dbReference type="InterPro" id="IPR011766">
    <property type="entry name" value="TPP_enzyme_TPP-bd"/>
</dbReference>
<dbReference type="Pfam" id="PF00205">
    <property type="entry name" value="TPP_enzyme_M"/>
    <property type="match status" value="1"/>
</dbReference>
<evidence type="ECO:0000256" key="2">
    <source>
        <dbReference type="ARBA" id="ARBA00023052"/>
    </source>
</evidence>
<sequence>MMTGGEMVMECLLAQGAHIGFGVPGESYLAVLDAMHDRDFRFVNARHEGGAAFMAEAWAKLTGQVGLCFVTRGPGATNAAIGVHSAMQASTPMILFVGQVGSDMKGREAFQELDYRAVFGSMAKWAVEIEDARRIPEIIARAYSVATRGRPGPVVIALPEDILRAEVDASPVPALPHVEAAPDPADIARIAALLEQAERPILLAGGAGWSDASRHDLKHLAERLDLPVVVSFRRQDLIDNTSHCYAGDAGVGMTPATANLLREADVILAINARFGEMTTDGYTLLRVPSPDQTLIHSHAADSELGKVYAADLTLHAGPNRMIAALKDMNLSDSDARSAWRKQARSGVEAVLDTRAQPSPVDMVEVCAHLREVLPDDAILTNGAGNFAVWPSRHIPVGGARRLLAPQSGAMGYGIPAAIAASIEAPNRRVICFAGDGDFQMTGMELATAAQEGATPIILVLDNQTYGTIRMHQERTYPARVSGTDLKNPDFAAFAQSCGLFGRRVTQTADFASAFADACNSGTAAVLHLDIATEALTPGQTISQMRAAAQK</sequence>
<dbReference type="InterPro" id="IPR029035">
    <property type="entry name" value="DHS-like_NAD/FAD-binding_dom"/>
</dbReference>
<dbReference type="NCBIfam" id="NF006052">
    <property type="entry name" value="PRK08199.1"/>
    <property type="match status" value="1"/>
</dbReference>
<dbReference type="CDD" id="cd00568">
    <property type="entry name" value="TPP_enzymes"/>
    <property type="match status" value="1"/>
</dbReference>
<feature type="domain" description="Thiamine pyrophosphate enzyme TPP-binding" evidence="5">
    <location>
        <begin position="382"/>
        <end position="527"/>
    </location>
</feature>
<dbReference type="GO" id="GO:0000287">
    <property type="term" value="F:magnesium ion binding"/>
    <property type="evidence" value="ECO:0007669"/>
    <property type="project" value="InterPro"/>
</dbReference>
<dbReference type="PANTHER" id="PTHR18968:SF120">
    <property type="entry name" value="ACETOLACTATE SYNTHASE LARGE SUBUNIT"/>
    <property type="match status" value="1"/>
</dbReference>
<evidence type="ECO:0000259" key="5">
    <source>
        <dbReference type="Pfam" id="PF02775"/>
    </source>
</evidence>
<dbReference type="GO" id="GO:0003984">
    <property type="term" value="F:acetolactate synthase activity"/>
    <property type="evidence" value="ECO:0007669"/>
    <property type="project" value="TreeGrafter"/>
</dbReference>
<feature type="domain" description="Thiamine pyrophosphate enzyme central" evidence="4">
    <location>
        <begin position="187"/>
        <end position="325"/>
    </location>
</feature>
<keyword evidence="2 3" id="KW-0786">Thiamine pyrophosphate</keyword>
<dbReference type="SUPFAM" id="SSF52467">
    <property type="entry name" value="DHS-like NAD/FAD-binding domain"/>
    <property type="match status" value="1"/>
</dbReference>
<dbReference type="GO" id="GO:0050660">
    <property type="term" value="F:flavin adenine dinucleotide binding"/>
    <property type="evidence" value="ECO:0007669"/>
    <property type="project" value="TreeGrafter"/>
</dbReference>
<dbReference type="KEGG" id="mon:G8E03_08095"/>
<reference evidence="7 8" key="1">
    <citation type="submission" date="2020-03" db="EMBL/GenBank/DDBJ databases">
        <title>Complete genome sequence of Monaibacterium sp. ALG8 with diverse plasmids.</title>
        <authorList>
            <person name="Sun C."/>
        </authorList>
    </citation>
    <scope>NUCLEOTIDE SEQUENCE [LARGE SCALE GENOMIC DNA]</scope>
    <source>
        <strain evidence="7 8">ALG8</strain>
    </source>
</reference>
<gene>
    <name evidence="7" type="ORF">G8E03_08095</name>
</gene>
<evidence type="ECO:0000259" key="6">
    <source>
        <dbReference type="Pfam" id="PF02776"/>
    </source>
</evidence>
<dbReference type="GO" id="GO:0005948">
    <property type="term" value="C:acetolactate synthase complex"/>
    <property type="evidence" value="ECO:0007669"/>
    <property type="project" value="TreeGrafter"/>
</dbReference>
<evidence type="ECO:0000256" key="3">
    <source>
        <dbReference type="RuleBase" id="RU362132"/>
    </source>
</evidence>
<dbReference type="Gene3D" id="3.40.50.970">
    <property type="match status" value="2"/>
</dbReference>
<dbReference type="GO" id="GO:0009099">
    <property type="term" value="P:L-valine biosynthetic process"/>
    <property type="evidence" value="ECO:0007669"/>
    <property type="project" value="TreeGrafter"/>
</dbReference>
<dbReference type="CDD" id="cd07035">
    <property type="entry name" value="TPP_PYR_POX_like"/>
    <property type="match status" value="1"/>
</dbReference>
<dbReference type="InterPro" id="IPR045229">
    <property type="entry name" value="TPP_enz"/>
</dbReference>
<dbReference type="InterPro" id="IPR012000">
    <property type="entry name" value="Thiamin_PyroP_enz_cen_dom"/>
</dbReference>
<name>A0A6G7VLE9_9RHOB</name>
<dbReference type="InterPro" id="IPR012001">
    <property type="entry name" value="Thiamin_PyroP_enz_TPP-bd_dom"/>
</dbReference>
<organism evidence="7 8">
    <name type="scientific">Pontivivens nitratireducens</name>
    <dbReference type="NCBI Taxonomy" id="2758038"/>
    <lineage>
        <taxon>Bacteria</taxon>
        <taxon>Pseudomonadati</taxon>
        <taxon>Pseudomonadota</taxon>
        <taxon>Alphaproteobacteria</taxon>
        <taxon>Rhodobacterales</taxon>
        <taxon>Paracoccaceae</taxon>
        <taxon>Pontivivens</taxon>
    </lineage>
</organism>
<dbReference type="InterPro" id="IPR029061">
    <property type="entry name" value="THDP-binding"/>
</dbReference>
<feature type="domain" description="Thiamine pyrophosphate enzyme N-terminal TPP-binding" evidence="6">
    <location>
        <begin position="2"/>
        <end position="115"/>
    </location>
</feature>
<comment type="similarity">
    <text evidence="1 3">Belongs to the TPP enzyme family.</text>
</comment>
<dbReference type="Proteomes" id="UP000500791">
    <property type="component" value="Chromosome"/>
</dbReference>
<dbReference type="AlphaFoldDB" id="A0A6G7VLE9"/>